<dbReference type="SMART" id="SM01110">
    <property type="entry name" value="Cutinase"/>
    <property type="match status" value="1"/>
</dbReference>
<reference evidence="6 7" key="1">
    <citation type="submission" date="2020-08" db="EMBL/GenBank/DDBJ databases">
        <authorList>
            <person name="Mo P."/>
        </authorList>
    </citation>
    <scope>NUCLEOTIDE SEQUENCE [LARGE SCALE GENOMIC DNA]</scope>
    <source>
        <strain evidence="6 7">CGMCC 4.1532</strain>
    </source>
</reference>
<dbReference type="AlphaFoldDB" id="A0A7G7MKW9"/>
<protein>
    <submittedName>
        <fullName evidence="6">Cutinase family protein</fullName>
    </submittedName>
</protein>
<feature type="signal peptide" evidence="5">
    <location>
        <begin position="1"/>
        <end position="33"/>
    </location>
</feature>
<dbReference type="GO" id="GO:0052689">
    <property type="term" value="F:carboxylic ester hydrolase activity"/>
    <property type="evidence" value="ECO:0007669"/>
    <property type="project" value="UniProtKB-KW"/>
</dbReference>
<proteinExistence type="inferred from homology"/>
<dbReference type="Pfam" id="PF01083">
    <property type="entry name" value="Cutinase"/>
    <property type="match status" value="1"/>
</dbReference>
<feature type="chain" id="PRO_5028872218" evidence="5">
    <location>
        <begin position="34"/>
        <end position="474"/>
    </location>
</feature>
<evidence type="ECO:0000256" key="4">
    <source>
        <dbReference type="ARBA" id="ARBA00023157"/>
    </source>
</evidence>
<dbReference type="KEGG" id="ppel:H6H00_05470"/>
<name>A0A7G7MKW9_9PSEU</name>
<dbReference type="Proteomes" id="UP000515728">
    <property type="component" value="Chromosome"/>
</dbReference>
<comment type="similarity">
    <text evidence="1">Belongs to the cutinase family.</text>
</comment>
<dbReference type="Gene3D" id="3.40.50.1820">
    <property type="entry name" value="alpha/beta hydrolase"/>
    <property type="match status" value="1"/>
</dbReference>
<organism evidence="6 7">
    <name type="scientific">Pseudonocardia petroleophila</name>
    <dbReference type="NCBI Taxonomy" id="37331"/>
    <lineage>
        <taxon>Bacteria</taxon>
        <taxon>Bacillati</taxon>
        <taxon>Actinomycetota</taxon>
        <taxon>Actinomycetes</taxon>
        <taxon>Pseudonocardiales</taxon>
        <taxon>Pseudonocardiaceae</taxon>
        <taxon>Pseudonocardia</taxon>
    </lineage>
</organism>
<sequence>MKTNSRRALLSAFLVTLAAAGVTSAATAPPADAAVNCQPVLVTVAGSNQRDGSAEMDRLGTQMRAEARADGFDLAIVPVNYPAVPVTRYLRPNGSFDWDGLARSEAVGVARMKEVLRTVRACPTRTIFLAGYSQGADVVSQVVNEMTRDERRTVSVALFGNPSFLPALPQDYGSFNAKRRGARPSFGQVTHQILAPDVTARSIDACLNGDAICNYNTLNALTLFTGRSAHFRYVSSGYVDFAARDVWERRVGRDVPSEIRLDPASGPTGTVVTVTPSTPCPTGSVSASLEAVGVDSLGRSSVGADGMWRIRQQTFTGATVVDSRSGLAVAAPISWTIRVKCKDSNGAVLKQYADSLFIGTQGVAARVQVSTSTDPAVLSAVVTPTANCPVPSNGIQIFASTLDLVTYESSATESARTTTNSSGGWSSVTVNLRRFDADTEVRVGVRCLSGFGTASEVPTCFYSVPKTRVSKAVS</sequence>
<dbReference type="InterPro" id="IPR029058">
    <property type="entry name" value="AB_hydrolase_fold"/>
</dbReference>
<dbReference type="PANTHER" id="PTHR33630">
    <property type="entry name" value="CUTINASE RV1984C-RELATED-RELATED"/>
    <property type="match status" value="1"/>
</dbReference>
<keyword evidence="7" id="KW-1185">Reference proteome</keyword>
<dbReference type="SUPFAM" id="SSF53474">
    <property type="entry name" value="alpha/beta-Hydrolases"/>
    <property type="match status" value="1"/>
</dbReference>
<dbReference type="PROSITE" id="PS51318">
    <property type="entry name" value="TAT"/>
    <property type="match status" value="1"/>
</dbReference>
<dbReference type="InterPro" id="IPR006311">
    <property type="entry name" value="TAT_signal"/>
</dbReference>
<keyword evidence="4" id="KW-1015">Disulfide bond</keyword>
<gene>
    <name evidence="6" type="ORF">H6H00_05470</name>
</gene>
<evidence type="ECO:0000256" key="1">
    <source>
        <dbReference type="ARBA" id="ARBA00007534"/>
    </source>
</evidence>
<evidence type="ECO:0000256" key="5">
    <source>
        <dbReference type="SAM" id="SignalP"/>
    </source>
</evidence>
<keyword evidence="2" id="KW-0719">Serine esterase</keyword>
<evidence type="ECO:0000256" key="2">
    <source>
        <dbReference type="ARBA" id="ARBA00022487"/>
    </source>
</evidence>
<accession>A0A7G7MKW9</accession>
<evidence type="ECO:0000313" key="6">
    <source>
        <dbReference type="EMBL" id="QNG53430.1"/>
    </source>
</evidence>
<evidence type="ECO:0000313" key="7">
    <source>
        <dbReference type="Proteomes" id="UP000515728"/>
    </source>
</evidence>
<keyword evidence="3" id="KW-0378">Hydrolase</keyword>
<dbReference type="InterPro" id="IPR000675">
    <property type="entry name" value="Cutinase/axe"/>
</dbReference>
<dbReference type="PANTHER" id="PTHR33630:SF9">
    <property type="entry name" value="CUTINASE 4"/>
    <property type="match status" value="1"/>
</dbReference>
<dbReference type="EMBL" id="CP060131">
    <property type="protein sequence ID" value="QNG53430.1"/>
    <property type="molecule type" value="Genomic_DNA"/>
</dbReference>
<keyword evidence="5" id="KW-0732">Signal</keyword>
<evidence type="ECO:0000256" key="3">
    <source>
        <dbReference type="ARBA" id="ARBA00022801"/>
    </source>
</evidence>